<dbReference type="EMBL" id="JBIGIA010000001">
    <property type="protein sequence ID" value="MFG6455466.1"/>
    <property type="molecule type" value="Genomic_DNA"/>
</dbReference>
<accession>A0ABW7G0L2</accession>
<reference evidence="2 3" key="1">
    <citation type="submission" date="2024-09" db="EMBL/GenBank/DDBJ databases">
        <title>Novel species of the genus Pelomonas and Roseateles isolated from streams.</title>
        <authorList>
            <person name="Lu H."/>
        </authorList>
    </citation>
    <scope>NUCLEOTIDE SEQUENCE [LARGE SCALE GENOMIC DNA]</scope>
    <source>
        <strain evidence="2 3">BYS96W</strain>
    </source>
</reference>
<dbReference type="Proteomes" id="UP001606305">
    <property type="component" value="Unassembled WGS sequence"/>
</dbReference>
<keyword evidence="3" id="KW-1185">Reference proteome</keyword>
<dbReference type="RefSeq" id="WP_394486127.1">
    <property type="nucleotide sequence ID" value="NZ_JBIGIA010000001.1"/>
</dbReference>
<feature type="signal peptide" evidence="1">
    <location>
        <begin position="1"/>
        <end position="25"/>
    </location>
</feature>
<gene>
    <name evidence="2" type="ORF">ACG00X_01340</name>
</gene>
<keyword evidence="1" id="KW-0732">Signal</keyword>
<protein>
    <recommendedName>
        <fullName evidence="4">DUF1311 domain-containing protein</fullName>
    </recommendedName>
</protein>
<proteinExistence type="predicted"/>
<feature type="chain" id="PRO_5046441516" description="DUF1311 domain-containing protein" evidence="1">
    <location>
        <begin position="26"/>
        <end position="138"/>
    </location>
</feature>
<evidence type="ECO:0008006" key="4">
    <source>
        <dbReference type="Google" id="ProtNLM"/>
    </source>
</evidence>
<sequence>MTITFTPLRCVAAALLAFGAVASHAAPAGKPLDPVRLQYERERADCMMGRTHQPRNVCLREARAAYAEARSGQLSRANDGPQQWQANALQRCQAHPPEDRDLCERRVREGQVMGSVDGGGQITTLTVRSTDIARSSGG</sequence>
<comment type="caution">
    <text evidence="2">The sequence shown here is derived from an EMBL/GenBank/DDBJ whole genome shotgun (WGS) entry which is preliminary data.</text>
</comment>
<evidence type="ECO:0000256" key="1">
    <source>
        <dbReference type="SAM" id="SignalP"/>
    </source>
</evidence>
<evidence type="ECO:0000313" key="2">
    <source>
        <dbReference type="EMBL" id="MFG6455466.1"/>
    </source>
</evidence>
<evidence type="ECO:0000313" key="3">
    <source>
        <dbReference type="Proteomes" id="UP001606305"/>
    </source>
</evidence>
<name>A0ABW7G0L2_9BURK</name>
<organism evidence="2 3">
    <name type="scientific">Pelomonas nitida</name>
    <dbReference type="NCBI Taxonomy" id="3299027"/>
    <lineage>
        <taxon>Bacteria</taxon>
        <taxon>Pseudomonadati</taxon>
        <taxon>Pseudomonadota</taxon>
        <taxon>Betaproteobacteria</taxon>
        <taxon>Burkholderiales</taxon>
        <taxon>Sphaerotilaceae</taxon>
        <taxon>Roseateles</taxon>
    </lineage>
</organism>